<name>A0ABU7E733_9TELE</name>
<evidence type="ECO:0000313" key="2">
    <source>
        <dbReference type="EMBL" id="MED6282967.1"/>
    </source>
</evidence>
<accession>A0ABU7E733</accession>
<gene>
    <name evidence="2" type="ORF">CHARACLAT_003889</name>
</gene>
<evidence type="ECO:0000256" key="1">
    <source>
        <dbReference type="SAM" id="Phobius"/>
    </source>
</evidence>
<protein>
    <submittedName>
        <fullName evidence="2">Uncharacterized protein</fullName>
    </submittedName>
</protein>
<comment type="caution">
    <text evidence="2">The sequence shown here is derived from an EMBL/GenBank/DDBJ whole genome shotgun (WGS) entry which is preliminary data.</text>
</comment>
<proteinExistence type="predicted"/>
<sequence length="65" mass="6892">ECCRGPGMCAERIGGLQTPEGVLACVWAAAASPGLAAHAWILSFLLKNLQSPCCRSAEPIRYSCR</sequence>
<evidence type="ECO:0000313" key="3">
    <source>
        <dbReference type="Proteomes" id="UP001352852"/>
    </source>
</evidence>
<feature type="transmembrane region" description="Helical" evidence="1">
    <location>
        <begin position="21"/>
        <end position="46"/>
    </location>
</feature>
<organism evidence="2 3">
    <name type="scientific">Characodon lateralis</name>
    <dbReference type="NCBI Taxonomy" id="208331"/>
    <lineage>
        <taxon>Eukaryota</taxon>
        <taxon>Metazoa</taxon>
        <taxon>Chordata</taxon>
        <taxon>Craniata</taxon>
        <taxon>Vertebrata</taxon>
        <taxon>Euteleostomi</taxon>
        <taxon>Actinopterygii</taxon>
        <taxon>Neopterygii</taxon>
        <taxon>Teleostei</taxon>
        <taxon>Neoteleostei</taxon>
        <taxon>Acanthomorphata</taxon>
        <taxon>Ovalentaria</taxon>
        <taxon>Atherinomorphae</taxon>
        <taxon>Cyprinodontiformes</taxon>
        <taxon>Goodeidae</taxon>
        <taxon>Characodon</taxon>
    </lineage>
</organism>
<dbReference type="Proteomes" id="UP001352852">
    <property type="component" value="Unassembled WGS sequence"/>
</dbReference>
<keyword evidence="1" id="KW-0472">Membrane</keyword>
<keyword evidence="1" id="KW-1133">Transmembrane helix</keyword>
<keyword evidence="1" id="KW-0812">Transmembrane</keyword>
<reference evidence="2 3" key="1">
    <citation type="submission" date="2021-06" db="EMBL/GenBank/DDBJ databases">
        <authorList>
            <person name="Palmer J.M."/>
        </authorList>
    </citation>
    <scope>NUCLEOTIDE SEQUENCE [LARGE SCALE GENOMIC DNA]</scope>
    <source>
        <strain evidence="2 3">CL_MEX2019</strain>
        <tissue evidence="2">Muscle</tissue>
    </source>
</reference>
<keyword evidence="3" id="KW-1185">Reference proteome</keyword>
<feature type="non-terminal residue" evidence="2">
    <location>
        <position position="1"/>
    </location>
</feature>
<dbReference type="EMBL" id="JAHUTJ010049358">
    <property type="protein sequence ID" value="MED6282967.1"/>
    <property type="molecule type" value="Genomic_DNA"/>
</dbReference>